<gene>
    <name evidence="1" type="ORF">E0D97_04395</name>
</gene>
<reference evidence="1 2" key="1">
    <citation type="journal article" date="2015" name="Antonie Van Leeuwenhoek">
        <title>Oricola cellulosilytica gen. nov., sp. nov., a cellulose-degrading bacterium of the family Phyllobacteriaceae isolated from surface seashore water, and emended descriptions of Mesorhizobium loti and Phyllobacterium myrsinacearum.</title>
        <authorList>
            <person name="Hameed A."/>
            <person name="Shahina M."/>
            <person name="Lai W.A."/>
            <person name="Lin S.Y."/>
            <person name="Young L.S."/>
            <person name="Liu Y.C."/>
            <person name="Hsu Y.H."/>
            <person name="Young C.C."/>
        </authorList>
    </citation>
    <scope>NUCLEOTIDE SEQUENCE [LARGE SCALE GENOMIC DNA]</scope>
    <source>
        <strain evidence="1 2">KCTC 52183</strain>
    </source>
</reference>
<name>A0A4R0PFN6_9HYPH</name>
<sequence length="166" mass="19240">MTNDNHLLMKEKIDSAIADEKGARAQLWAAIRRRGSFKESSVIASFRNYLEKEMYKHSHVMCIIAHEIGIDEDVKMFIENGKYYTPSKYRLAQIYFIKGNNIEYIKTLSDAANRGHILAKRDILYNALRENEISRMTFVMERAKLLISGFLRSFSSPGHPTTVRDF</sequence>
<accession>A0A4R0PFN6</accession>
<evidence type="ECO:0000313" key="2">
    <source>
        <dbReference type="Proteomes" id="UP000291301"/>
    </source>
</evidence>
<protein>
    <submittedName>
        <fullName evidence="1">Uncharacterized protein</fullName>
    </submittedName>
</protein>
<organism evidence="1 2">
    <name type="scientific">Oricola cellulosilytica</name>
    <dbReference type="NCBI Taxonomy" id="1429082"/>
    <lineage>
        <taxon>Bacteria</taxon>
        <taxon>Pseudomonadati</taxon>
        <taxon>Pseudomonadota</taxon>
        <taxon>Alphaproteobacteria</taxon>
        <taxon>Hyphomicrobiales</taxon>
        <taxon>Ahrensiaceae</taxon>
        <taxon>Oricola</taxon>
    </lineage>
</organism>
<dbReference type="AlphaFoldDB" id="A0A4R0PFN6"/>
<comment type="caution">
    <text evidence="1">The sequence shown here is derived from an EMBL/GenBank/DDBJ whole genome shotgun (WGS) entry which is preliminary data.</text>
</comment>
<dbReference type="Proteomes" id="UP000291301">
    <property type="component" value="Unassembled WGS sequence"/>
</dbReference>
<keyword evidence="2" id="KW-1185">Reference proteome</keyword>
<dbReference type="EMBL" id="SJST01000001">
    <property type="protein sequence ID" value="TCD16657.1"/>
    <property type="molecule type" value="Genomic_DNA"/>
</dbReference>
<evidence type="ECO:0000313" key="1">
    <source>
        <dbReference type="EMBL" id="TCD16657.1"/>
    </source>
</evidence>
<proteinExistence type="predicted"/>
<dbReference type="RefSeq" id="WP_131565710.1">
    <property type="nucleotide sequence ID" value="NZ_JAINFK010000001.1"/>
</dbReference>